<dbReference type="PROSITE" id="PS01124">
    <property type="entry name" value="HTH_ARAC_FAMILY_2"/>
    <property type="match status" value="1"/>
</dbReference>
<dbReference type="EMBL" id="JAAOYO010000002">
    <property type="protein sequence ID" value="NII40682.1"/>
    <property type="molecule type" value="Genomic_DNA"/>
</dbReference>
<keyword evidence="2" id="KW-0238">DNA-binding</keyword>
<name>A0ABX0T5B4_9MICO</name>
<evidence type="ECO:0000256" key="3">
    <source>
        <dbReference type="ARBA" id="ARBA00023163"/>
    </source>
</evidence>
<evidence type="ECO:0000256" key="2">
    <source>
        <dbReference type="ARBA" id="ARBA00023125"/>
    </source>
</evidence>
<evidence type="ECO:0000256" key="1">
    <source>
        <dbReference type="ARBA" id="ARBA00023015"/>
    </source>
</evidence>
<dbReference type="InterPro" id="IPR018060">
    <property type="entry name" value="HTH_AraC"/>
</dbReference>
<reference evidence="5 6" key="1">
    <citation type="submission" date="2020-03" db="EMBL/GenBank/DDBJ databases">
        <title>Above-ground endophytic microbial communities from plants in different locations in the United States.</title>
        <authorList>
            <person name="Frank C."/>
        </authorList>
    </citation>
    <scope>NUCLEOTIDE SEQUENCE [LARGE SCALE GENOMIC DNA]</scope>
    <source>
        <strain evidence="5 6">WW7</strain>
    </source>
</reference>
<feature type="domain" description="HTH araC/xylS-type" evidence="4">
    <location>
        <begin position="234"/>
        <end position="335"/>
    </location>
</feature>
<dbReference type="Gene3D" id="1.10.10.60">
    <property type="entry name" value="Homeodomain-like"/>
    <property type="match status" value="1"/>
</dbReference>
<dbReference type="SUPFAM" id="SSF46689">
    <property type="entry name" value="Homeodomain-like"/>
    <property type="match status" value="1"/>
</dbReference>
<dbReference type="PANTHER" id="PTHR46796">
    <property type="entry name" value="HTH-TYPE TRANSCRIPTIONAL ACTIVATOR RHAS-RELATED"/>
    <property type="match status" value="1"/>
</dbReference>
<keyword evidence="1" id="KW-0805">Transcription regulation</keyword>
<protein>
    <submittedName>
        <fullName evidence="5">AraC-like DNA-binding protein</fullName>
    </submittedName>
</protein>
<evidence type="ECO:0000259" key="4">
    <source>
        <dbReference type="PROSITE" id="PS01124"/>
    </source>
</evidence>
<evidence type="ECO:0000313" key="5">
    <source>
        <dbReference type="EMBL" id="NII40682.1"/>
    </source>
</evidence>
<proteinExistence type="predicted"/>
<comment type="caution">
    <text evidence="5">The sequence shown here is derived from an EMBL/GenBank/DDBJ whole genome shotgun (WGS) entry which is preliminary data.</text>
</comment>
<accession>A0ABX0T5B4</accession>
<gene>
    <name evidence="5" type="ORF">E9228_001318</name>
</gene>
<dbReference type="InterPro" id="IPR009057">
    <property type="entry name" value="Homeodomain-like_sf"/>
</dbReference>
<dbReference type="RefSeq" id="WP_166779773.1">
    <property type="nucleotide sequence ID" value="NZ_JAAOYO010000002.1"/>
</dbReference>
<sequence length="335" mass="37448">MTSTLDVTARRADTTARAAGAVRPVRIEASGTSSDAVVADIGRLYDGREWEAHATDHPFAYRYSAVGDGDVTLRRSQIGGLIRGAIPRSPDYVVQWITSGQGVPDVTQDRVPLQLDVPMLFPTCREFVFEYEDYDQRLVHMSRRLVHEVADEMFHTGQVTDLGIDHLRTLEPTAITQWRSSLALLSRELRTGGVDTLLWHTLTRGTAAAFLRMYPPTVTALPPAVLLPRRARLRAAVEYVHEHVAEPMSVSDIADAAGLSVRATQEAFQRHLDQTPMTYLLRTHLERVRRDLLQADASGTSVQTIARRWGFAHLGRFSAAYRSEFGEYPRATLRS</sequence>
<evidence type="ECO:0000313" key="6">
    <source>
        <dbReference type="Proteomes" id="UP001318300"/>
    </source>
</evidence>
<organism evidence="5 6">
    <name type="scientific">Curtobacterium salicis</name>
    <dbReference type="NCBI Taxonomy" id="1779862"/>
    <lineage>
        <taxon>Bacteria</taxon>
        <taxon>Bacillati</taxon>
        <taxon>Actinomycetota</taxon>
        <taxon>Actinomycetes</taxon>
        <taxon>Micrococcales</taxon>
        <taxon>Microbacteriaceae</taxon>
        <taxon>Curtobacterium</taxon>
    </lineage>
</organism>
<keyword evidence="6" id="KW-1185">Reference proteome</keyword>
<dbReference type="Proteomes" id="UP001318300">
    <property type="component" value="Unassembled WGS sequence"/>
</dbReference>
<keyword evidence="3" id="KW-0804">Transcription</keyword>
<dbReference type="PANTHER" id="PTHR46796:SF12">
    <property type="entry name" value="HTH-TYPE DNA-BINDING TRANSCRIPTIONAL ACTIVATOR EUTR"/>
    <property type="match status" value="1"/>
</dbReference>
<dbReference type="InterPro" id="IPR050204">
    <property type="entry name" value="AraC_XylS_family_regulators"/>
</dbReference>
<dbReference type="Pfam" id="PF12833">
    <property type="entry name" value="HTH_18"/>
    <property type="match status" value="1"/>
</dbReference>
<dbReference type="SMART" id="SM00342">
    <property type="entry name" value="HTH_ARAC"/>
    <property type="match status" value="1"/>
</dbReference>